<feature type="transmembrane region" description="Helical" evidence="1">
    <location>
        <begin position="76"/>
        <end position="103"/>
    </location>
</feature>
<feature type="transmembrane region" description="Helical" evidence="1">
    <location>
        <begin position="115"/>
        <end position="136"/>
    </location>
</feature>
<keyword evidence="1" id="KW-0472">Membrane</keyword>
<dbReference type="RefSeq" id="WP_114545567.1">
    <property type="nucleotide sequence ID" value="NZ_PPTT01000006.1"/>
</dbReference>
<dbReference type="EMBL" id="QICC01000127">
    <property type="protein sequence ID" value="RNM39404.1"/>
    <property type="molecule type" value="Genomic_DNA"/>
</dbReference>
<organism evidence="4 6">
    <name type="scientific">Eggerthella sinensis</name>
    <dbReference type="NCBI Taxonomy" id="242230"/>
    <lineage>
        <taxon>Bacteria</taxon>
        <taxon>Bacillati</taxon>
        <taxon>Actinomycetota</taxon>
        <taxon>Coriobacteriia</taxon>
        <taxon>Eggerthellales</taxon>
        <taxon>Eggerthellaceae</taxon>
        <taxon>Eggerthella</taxon>
    </lineage>
</organism>
<keyword evidence="1" id="KW-0812">Transmembrane</keyword>
<name>A0A3N0IQZ3_9ACTN</name>
<feature type="domain" description="Flavinylation-associated cytochrome" evidence="2">
    <location>
        <begin position="72"/>
        <end position="132"/>
    </location>
</feature>
<dbReference type="Proteomes" id="UP000270112">
    <property type="component" value="Unassembled WGS sequence"/>
</dbReference>
<dbReference type="AlphaFoldDB" id="A0A3N0IQZ3"/>
<accession>A0A3N0IQZ3</accession>
<keyword evidence="1" id="KW-1133">Transmembrane helix</keyword>
<sequence>MDGKNLAIDVVALVAYLVVANPALTGIGLHEWLGLGALVVLFVHLLVHADWCVDALRTTLRRPTWARTGNLVVDALMLVTLVVVVVSGLFVSGAVLPAFGLYAEGYYFWDPLHAIAAKALLALLLVHVVVHWKWFANVAKRGRSNRNES</sequence>
<protein>
    <recommendedName>
        <fullName evidence="2">Flavinylation-associated cytochrome domain-containing protein</fullName>
    </recommendedName>
</protein>
<comment type="caution">
    <text evidence="4">The sequence shown here is derived from an EMBL/GenBank/DDBJ whole genome shotgun (WGS) entry which is preliminary data.</text>
</comment>
<proteinExistence type="predicted"/>
<feature type="transmembrane region" description="Helical" evidence="1">
    <location>
        <begin position="7"/>
        <end position="29"/>
    </location>
</feature>
<evidence type="ECO:0000313" key="4">
    <source>
        <dbReference type="EMBL" id="RNM39404.1"/>
    </source>
</evidence>
<dbReference type="Pfam" id="PF14358">
    <property type="entry name" value="DUF4405"/>
    <property type="match status" value="1"/>
</dbReference>
<feature type="transmembrane region" description="Helical" evidence="1">
    <location>
        <begin position="35"/>
        <end position="56"/>
    </location>
</feature>
<evidence type="ECO:0000259" key="2">
    <source>
        <dbReference type="Pfam" id="PF14358"/>
    </source>
</evidence>
<gene>
    <name evidence="3" type="ORF">C1876_04695</name>
    <name evidence="4" type="ORF">DMP09_16730</name>
</gene>
<reference evidence="4" key="3">
    <citation type="journal article" date="2019" name="Microbiol. Resour. Announc.">
        <title>Draft Genome Sequences of Type Strains of Gordonibacter faecihominis, Paraeggerthella hongkongensis, Parvibacter caecicola,Slackia equolifaciens, Slackia faecicanis, and Slackia isoflavoniconvertens.</title>
        <authorList>
            <person name="Danylec N."/>
            <person name="Stoll D.A."/>
            <person name="Dotsch A."/>
            <person name="Huch M."/>
        </authorList>
    </citation>
    <scope>NUCLEOTIDE SEQUENCE</scope>
    <source>
        <strain evidence="4">DSM 16107</strain>
    </source>
</reference>
<dbReference type="InterPro" id="IPR025517">
    <property type="entry name" value="DUF4405"/>
</dbReference>
<keyword evidence="5" id="KW-1185">Reference proteome</keyword>
<evidence type="ECO:0000313" key="5">
    <source>
        <dbReference type="Proteomes" id="UP000253817"/>
    </source>
</evidence>
<evidence type="ECO:0000313" key="3">
    <source>
        <dbReference type="EMBL" id="RDB70099.1"/>
    </source>
</evidence>
<dbReference type="Proteomes" id="UP000253817">
    <property type="component" value="Unassembled WGS sequence"/>
</dbReference>
<evidence type="ECO:0000313" key="6">
    <source>
        <dbReference type="Proteomes" id="UP000270112"/>
    </source>
</evidence>
<evidence type="ECO:0000256" key="1">
    <source>
        <dbReference type="SAM" id="Phobius"/>
    </source>
</evidence>
<reference evidence="6" key="2">
    <citation type="submission" date="2018-05" db="EMBL/GenBank/DDBJ databases">
        <title>Genome Sequencing of selected type strains of the family Eggerthellaceae.</title>
        <authorList>
            <person name="Danylec N."/>
            <person name="Stoll D.A."/>
            <person name="Doetsch A."/>
            <person name="Huch M."/>
        </authorList>
    </citation>
    <scope>NUCLEOTIDE SEQUENCE [LARGE SCALE GENOMIC DNA]</scope>
    <source>
        <strain evidence="6">DSM 16107</strain>
    </source>
</reference>
<dbReference type="EMBL" id="PPTT01000006">
    <property type="protein sequence ID" value="RDB70099.1"/>
    <property type="molecule type" value="Genomic_DNA"/>
</dbReference>
<reference evidence="3 5" key="1">
    <citation type="journal article" date="2018" name="Elife">
        <title>Discovery and characterization of a prevalent human gut bacterial enzyme sufficient for the inactivation of a family of plant toxins.</title>
        <authorList>
            <person name="Koppel N."/>
            <person name="Bisanz J.E."/>
            <person name="Pandelia M.E."/>
            <person name="Turnbaugh P.J."/>
            <person name="Balskus E.P."/>
        </authorList>
    </citation>
    <scope>NUCLEOTIDE SEQUENCE [LARGE SCALE GENOMIC DNA]</scope>
    <source>
        <strain evidence="3 5">DSM 16107</strain>
    </source>
</reference>